<proteinExistence type="predicted"/>
<dbReference type="SUPFAM" id="SSF48208">
    <property type="entry name" value="Six-hairpin glycosidases"/>
    <property type="match status" value="1"/>
</dbReference>
<keyword evidence="3" id="KW-1185">Reference proteome</keyword>
<dbReference type="OrthoDB" id="540611at2759"/>
<dbReference type="EMBL" id="ML178845">
    <property type="protein sequence ID" value="TFK97659.1"/>
    <property type="molecule type" value="Genomic_DNA"/>
</dbReference>
<keyword evidence="1" id="KW-0378">Hydrolase</keyword>
<dbReference type="InterPro" id="IPR010905">
    <property type="entry name" value="Glyco_hydro_88"/>
</dbReference>
<dbReference type="InterPro" id="IPR012341">
    <property type="entry name" value="6hp_glycosidase-like_sf"/>
</dbReference>
<dbReference type="GO" id="GO:0016787">
    <property type="term" value="F:hydrolase activity"/>
    <property type="evidence" value="ECO:0007669"/>
    <property type="project" value="UniProtKB-KW"/>
</dbReference>
<accession>A0A5C3Q9C0</accession>
<reference evidence="2 3" key="1">
    <citation type="journal article" date="2019" name="Nat. Ecol. Evol.">
        <title>Megaphylogeny resolves global patterns of mushroom evolution.</title>
        <authorList>
            <person name="Varga T."/>
            <person name="Krizsan K."/>
            <person name="Foldi C."/>
            <person name="Dima B."/>
            <person name="Sanchez-Garcia M."/>
            <person name="Sanchez-Ramirez S."/>
            <person name="Szollosi G.J."/>
            <person name="Szarkandi J.G."/>
            <person name="Papp V."/>
            <person name="Albert L."/>
            <person name="Andreopoulos W."/>
            <person name="Angelini C."/>
            <person name="Antonin V."/>
            <person name="Barry K.W."/>
            <person name="Bougher N.L."/>
            <person name="Buchanan P."/>
            <person name="Buyck B."/>
            <person name="Bense V."/>
            <person name="Catcheside P."/>
            <person name="Chovatia M."/>
            <person name="Cooper J."/>
            <person name="Damon W."/>
            <person name="Desjardin D."/>
            <person name="Finy P."/>
            <person name="Geml J."/>
            <person name="Haridas S."/>
            <person name="Hughes K."/>
            <person name="Justo A."/>
            <person name="Karasinski D."/>
            <person name="Kautmanova I."/>
            <person name="Kiss B."/>
            <person name="Kocsube S."/>
            <person name="Kotiranta H."/>
            <person name="LaButti K.M."/>
            <person name="Lechner B.E."/>
            <person name="Liimatainen K."/>
            <person name="Lipzen A."/>
            <person name="Lukacs Z."/>
            <person name="Mihaltcheva S."/>
            <person name="Morgado L.N."/>
            <person name="Niskanen T."/>
            <person name="Noordeloos M.E."/>
            <person name="Ohm R.A."/>
            <person name="Ortiz-Santana B."/>
            <person name="Ovrebo C."/>
            <person name="Racz N."/>
            <person name="Riley R."/>
            <person name="Savchenko A."/>
            <person name="Shiryaev A."/>
            <person name="Soop K."/>
            <person name="Spirin V."/>
            <person name="Szebenyi C."/>
            <person name="Tomsovsky M."/>
            <person name="Tulloss R.E."/>
            <person name="Uehling J."/>
            <person name="Grigoriev I.V."/>
            <person name="Vagvolgyi C."/>
            <person name="Papp T."/>
            <person name="Martin F.M."/>
            <person name="Miettinen O."/>
            <person name="Hibbett D.S."/>
            <person name="Nagy L.G."/>
        </authorList>
    </citation>
    <scope>NUCLEOTIDE SEQUENCE [LARGE SCALE GENOMIC DNA]</scope>
    <source>
        <strain evidence="2 3">CBS 309.79</strain>
    </source>
</reference>
<name>A0A5C3Q9C0_9AGAR</name>
<organism evidence="2 3">
    <name type="scientific">Pterulicium gracile</name>
    <dbReference type="NCBI Taxonomy" id="1884261"/>
    <lineage>
        <taxon>Eukaryota</taxon>
        <taxon>Fungi</taxon>
        <taxon>Dikarya</taxon>
        <taxon>Basidiomycota</taxon>
        <taxon>Agaricomycotina</taxon>
        <taxon>Agaricomycetes</taxon>
        <taxon>Agaricomycetidae</taxon>
        <taxon>Agaricales</taxon>
        <taxon>Pleurotineae</taxon>
        <taxon>Pterulaceae</taxon>
        <taxon>Pterulicium</taxon>
    </lineage>
</organism>
<dbReference type="Proteomes" id="UP000305067">
    <property type="component" value="Unassembled WGS sequence"/>
</dbReference>
<sequence>MALVAILEVFPPAHPGYAMIRGYLQALIPKIRDAVDKESGVWCLVISQPGRAGNYFESSGAAMFIYTSLRVVKLGHVQDSDGSIVEAMRKAYAYAVRNRVIPKGDGTMDWNNTVIVGSLNTRGDCAYDISQRVNLNDLKRRCGFCVG</sequence>
<gene>
    <name evidence="2" type="ORF">BDV98DRAFT_596407</name>
</gene>
<protein>
    <submittedName>
        <fullName evidence="2">Uncharacterized protein</fullName>
    </submittedName>
</protein>
<dbReference type="GO" id="GO:0005975">
    <property type="term" value="P:carbohydrate metabolic process"/>
    <property type="evidence" value="ECO:0007669"/>
    <property type="project" value="InterPro"/>
</dbReference>
<evidence type="ECO:0000313" key="3">
    <source>
        <dbReference type="Proteomes" id="UP000305067"/>
    </source>
</evidence>
<dbReference type="STRING" id="1884261.A0A5C3Q9C0"/>
<evidence type="ECO:0000256" key="1">
    <source>
        <dbReference type="ARBA" id="ARBA00022801"/>
    </source>
</evidence>
<dbReference type="PANTHER" id="PTHR33886:SF11">
    <property type="entry name" value="WALL GLYCOSYL HYDROLASE YTER, PUTATIVE (AFU_ORTHOLOGUE AFUA_2G14630)-RELATED"/>
    <property type="match status" value="1"/>
</dbReference>
<dbReference type="PANTHER" id="PTHR33886">
    <property type="entry name" value="UNSATURATED RHAMNOGALACTURONAN HYDROLASE (EUROFUNG)"/>
    <property type="match status" value="1"/>
</dbReference>
<evidence type="ECO:0000313" key="2">
    <source>
        <dbReference type="EMBL" id="TFK97659.1"/>
    </source>
</evidence>
<dbReference type="InterPro" id="IPR052043">
    <property type="entry name" value="PolySaccharide_Degr_Enz"/>
</dbReference>
<dbReference type="Gene3D" id="1.50.10.10">
    <property type="match status" value="1"/>
</dbReference>
<dbReference type="AlphaFoldDB" id="A0A5C3Q9C0"/>
<dbReference type="InterPro" id="IPR008928">
    <property type="entry name" value="6-hairpin_glycosidase_sf"/>
</dbReference>
<dbReference type="Pfam" id="PF07470">
    <property type="entry name" value="Glyco_hydro_88"/>
    <property type="match status" value="1"/>
</dbReference>